<organism evidence="2 3">
    <name type="scientific">Methanolobus zinderi</name>
    <dbReference type="NCBI Taxonomy" id="536044"/>
    <lineage>
        <taxon>Archaea</taxon>
        <taxon>Methanobacteriati</taxon>
        <taxon>Methanobacteriota</taxon>
        <taxon>Stenosarchaea group</taxon>
        <taxon>Methanomicrobia</taxon>
        <taxon>Methanosarcinales</taxon>
        <taxon>Methanosarcinaceae</taxon>
        <taxon>Methanolobus</taxon>
    </lineage>
</organism>
<dbReference type="PIRSF" id="PIRSF006692">
    <property type="entry name" value="TF_HTH_AF0396_prd"/>
    <property type="match status" value="1"/>
</dbReference>
<dbReference type="AlphaFoldDB" id="A0A7D5I6D3"/>
<dbReference type="OrthoDB" id="11410at2157"/>
<dbReference type="InterPro" id="IPR036390">
    <property type="entry name" value="WH_DNA-bd_sf"/>
</dbReference>
<sequence>MLDVLFASEKRKNMLLMLKDGPVEITSLLCGLNTSRQALLPQAKVLEETHLISKNGQSYELTSIGELILDRMLPAIGTVNVLEENVDYWGSHDLDFIPGYLLKRLEELDPCTIIEPDMYNIFELNEEFIETSKKSEYVNSFVSFLHPDHLQIFLDLMDRDIDASLIVSEKLFEKIREEYFEDFRELLSTDSVKLFIYKDKMDLVSFSINDHCSVMRLLTKSYEYDSKQLVCKGHKALEWGQELFEYYRKRSVPVTSFEK</sequence>
<dbReference type="Proteomes" id="UP000509594">
    <property type="component" value="Chromosome"/>
</dbReference>
<dbReference type="Pfam" id="PF08350">
    <property type="entry name" value="FilR1_middle"/>
    <property type="match status" value="1"/>
</dbReference>
<dbReference type="SUPFAM" id="SSF46785">
    <property type="entry name" value="Winged helix' DNA-binding domain"/>
    <property type="match status" value="1"/>
</dbReference>
<accession>A0A7D5I6D3</accession>
<dbReference type="InterPro" id="IPR016490">
    <property type="entry name" value="Tscrpt_reg_HTH_AF0396-typ3"/>
</dbReference>
<dbReference type="RefSeq" id="WP_176966076.1">
    <property type="nucleotide sequence ID" value="NZ_CP058215.1"/>
</dbReference>
<reference evidence="2 3" key="1">
    <citation type="submission" date="2020-06" db="EMBL/GenBank/DDBJ databases">
        <title>Methanolobus halotolerans sp. nov., isolated from a saline lake Tus in Siberia.</title>
        <authorList>
            <person name="Shen Y."/>
            <person name="Chen S.-C."/>
            <person name="Lai M.-C."/>
            <person name="Huang H.-H."/>
            <person name="Chiu H.-H."/>
            <person name="Tang S.-L."/>
            <person name="Rogozin D.Y."/>
            <person name="Degermendzhy A.G."/>
        </authorList>
    </citation>
    <scope>NUCLEOTIDE SEQUENCE [LARGE SCALE GENOMIC DNA]</scope>
    <source>
        <strain evidence="2 3">DSM 21339</strain>
    </source>
</reference>
<evidence type="ECO:0000313" key="3">
    <source>
        <dbReference type="Proteomes" id="UP000509594"/>
    </source>
</evidence>
<name>A0A7D5I6D3_9EURY</name>
<dbReference type="KEGG" id="mzi:HWN40_12685"/>
<proteinExistence type="predicted"/>
<dbReference type="InterPro" id="IPR013561">
    <property type="entry name" value="FilR1_middle_dom"/>
</dbReference>
<feature type="domain" description="Methanogenesis regulatory protein FilR1 middle" evidence="1">
    <location>
        <begin position="121"/>
        <end position="250"/>
    </location>
</feature>
<gene>
    <name evidence="2" type="ORF">HWN40_12685</name>
</gene>
<keyword evidence="3" id="KW-1185">Reference proteome</keyword>
<protein>
    <submittedName>
        <fullName evidence="2">Winged helix-turn-helix domain-containing protein</fullName>
    </submittedName>
</protein>
<dbReference type="EMBL" id="CP058215">
    <property type="protein sequence ID" value="QLC51021.1"/>
    <property type="molecule type" value="Genomic_DNA"/>
</dbReference>
<dbReference type="GeneID" id="55822546"/>
<evidence type="ECO:0000259" key="1">
    <source>
        <dbReference type="Pfam" id="PF08350"/>
    </source>
</evidence>
<evidence type="ECO:0000313" key="2">
    <source>
        <dbReference type="EMBL" id="QLC51021.1"/>
    </source>
</evidence>